<accession>A0A556QPQ5</accession>
<dbReference type="AlphaFoldDB" id="A0A556QPQ5"/>
<dbReference type="OrthoDB" id="7064897at2"/>
<dbReference type="Proteomes" id="UP000315648">
    <property type="component" value="Unassembled WGS sequence"/>
</dbReference>
<proteinExistence type="predicted"/>
<dbReference type="EMBL" id="VMBG01000001">
    <property type="protein sequence ID" value="TSJ78623.1"/>
    <property type="molecule type" value="Genomic_DNA"/>
</dbReference>
<protein>
    <submittedName>
        <fullName evidence="1">Uncharacterized protein</fullName>
    </submittedName>
</protein>
<organism evidence="1 2">
    <name type="scientific">Rariglobus hedericola</name>
    <dbReference type="NCBI Taxonomy" id="2597822"/>
    <lineage>
        <taxon>Bacteria</taxon>
        <taxon>Pseudomonadati</taxon>
        <taxon>Verrucomicrobiota</taxon>
        <taxon>Opitutia</taxon>
        <taxon>Opitutales</taxon>
        <taxon>Opitutaceae</taxon>
        <taxon>Rariglobus</taxon>
    </lineage>
</organism>
<comment type="caution">
    <text evidence="1">The sequence shown here is derived from an EMBL/GenBank/DDBJ whole genome shotgun (WGS) entry which is preliminary data.</text>
</comment>
<reference evidence="1 2" key="1">
    <citation type="submission" date="2019-07" db="EMBL/GenBank/DDBJ databases">
        <title>Description of 53C-WASEF.</title>
        <authorList>
            <person name="Pitt A."/>
            <person name="Hahn M.W."/>
        </authorList>
    </citation>
    <scope>NUCLEOTIDE SEQUENCE [LARGE SCALE GENOMIC DNA]</scope>
    <source>
        <strain evidence="1 2">53C-WASEF</strain>
    </source>
</reference>
<keyword evidence="2" id="KW-1185">Reference proteome</keyword>
<name>A0A556QPQ5_9BACT</name>
<evidence type="ECO:0000313" key="2">
    <source>
        <dbReference type="Proteomes" id="UP000315648"/>
    </source>
</evidence>
<gene>
    <name evidence="1" type="ORF">FPL22_04785</name>
</gene>
<dbReference type="RefSeq" id="WP_144228964.1">
    <property type="nucleotide sequence ID" value="NZ_CBCRVV010000002.1"/>
</dbReference>
<sequence>MSAFEAFSVRQIPEAGFYSATEQYWLLRTSADWKLHEDGGWLEVGGPGVDGISFAVKKEEEGIFAYYPIDREFVWKAKDGASLISGWLDGSITV</sequence>
<evidence type="ECO:0000313" key="1">
    <source>
        <dbReference type="EMBL" id="TSJ78623.1"/>
    </source>
</evidence>